<proteinExistence type="predicted"/>
<protein>
    <submittedName>
        <fullName evidence="1">Uncharacterized protein</fullName>
    </submittedName>
</protein>
<organism evidence="1">
    <name type="scientific">Arundo donax</name>
    <name type="common">Giant reed</name>
    <name type="synonym">Donax arundinaceus</name>
    <dbReference type="NCBI Taxonomy" id="35708"/>
    <lineage>
        <taxon>Eukaryota</taxon>
        <taxon>Viridiplantae</taxon>
        <taxon>Streptophyta</taxon>
        <taxon>Embryophyta</taxon>
        <taxon>Tracheophyta</taxon>
        <taxon>Spermatophyta</taxon>
        <taxon>Magnoliopsida</taxon>
        <taxon>Liliopsida</taxon>
        <taxon>Poales</taxon>
        <taxon>Poaceae</taxon>
        <taxon>PACMAD clade</taxon>
        <taxon>Arundinoideae</taxon>
        <taxon>Arundineae</taxon>
        <taxon>Arundo</taxon>
    </lineage>
</organism>
<dbReference type="AlphaFoldDB" id="A0A0A9HNK7"/>
<dbReference type="EMBL" id="GBRH01159191">
    <property type="protein sequence ID" value="JAE38705.1"/>
    <property type="molecule type" value="Transcribed_RNA"/>
</dbReference>
<reference evidence="1" key="2">
    <citation type="journal article" date="2015" name="Data Brief">
        <title>Shoot transcriptome of the giant reed, Arundo donax.</title>
        <authorList>
            <person name="Barrero R.A."/>
            <person name="Guerrero F.D."/>
            <person name="Moolhuijzen P."/>
            <person name="Goolsby J.A."/>
            <person name="Tidwell J."/>
            <person name="Bellgard S.E."/>
            <person name="Bellgard M.I."/>
        </authorList>
    </citation>
    <scope>NUCLEOTIDE SEQUENCE</scope>
    <source>
        <tissue evidence="1">Shoot tissue taken approximately 20 cm above the soil surface</tissue>
    </source>
</reference>
<name>A0A0A9HNK7_ARUDO</name>
<accession>A0A0A9HNK7</accession>
<sequence length="28" mass="3353">MNATNQLEWQNKHILGIRNEIHLLEFSC</sequence>
<evidence type="ECO:0000313" key="1">
    <source>
        <dbReference type="EMBL" id="JAE38705.1"/>
    </source>
</evidence>
<reference evidence="1" key="1">
    <citation type="submission" date="2014-09" db="EMBL/GenBank/DDBJ databases">
        <authorList>
            <person name="Magalhaes I.L.F."/>
            <person name="Oliveira U."/>
            <person name="Santos F.R."/>
            <person name="Vidigal T.H.D.A."/>
            <person name="Brescovit A.D."/>
            <person name="Santos A.J."/>
        </authorList>
    </citation>
    <scope>NUCLEOTIDE SEQUENCE</scope>
    <source>
        <tissue evidence="1">Shoot tissue taken approximately 20 cm above the soil surface</tissue>
    </source>
</reference>